<feature type="compositionally biased region" description="Polar residues" evidence="1">
    <location>
        <begin position="502"/>
        <end position="520"/>
    </location>
</feature>
<reference evidence="2" key="2">
    <citation type="submission" date="2023-07" db="EMBL/GenBank/DDBJ databases">
        <authorList>
            <consortium name="Lawrence Berkeley National Laboratory"/>
            <person name="Haridas S."/>
            <person name="Hensen N."/>
            <person name="Bonometti L."/>
            <person name="Westerberg I."/>
            <person name="Brannstrom I.O."/>
            <person name="Guillou S."/>
            <person name="Cros-Aarteil S."/>
            <person name="Calhoun S."/>
            <person name="Kuo A."/>
            <person name="Mondo S."/>
            <person name="Pangilinan J."/>
            <person name="Riley R."/>
            <person name="LaButti K."/>
            <person name="Andreopoulos B."/>
            <person name="Lipzen A."/>
            <person name="Chen C."/>
            <person name="Yanf M."/>
            <person name="Daum C."/>
            <person name="Ng V."/>
            <person name="Clum A."/>
            <person name="Steindorff A."/>
            <person name="Ohm R."/>
            <person name="Martin F."/>
            <person name="Silar P."/>
            <person name="Natvig D."/>
            <person name="Lalanne C."/>
            <person name="Gautier V."/>
            <person name="Ament-velasquez S.L."/>
            <person name="Kruys A."/>
            <person name="Hutchinson M.I."/>
            <person name="Powell A.J."/>
            <person name="Barry K."/>
            <person name="Miller A.N."/>
            <person name="Grigoriev I.V."/>
            <person name="Debuchy R."/>
            <person name="Gladieux P."/>
            <person name="Thoren M.H."/>
            <person name="Johannesson H."/>
        </authorList>
    </citation>
    <scope>NUCLEOTIDE SEQUENCE</scope>
    <source>
        <strain evidence="2">FGSC 1904</strain>
    </source>
</reference>
<feature type="compositionally biased region" description="Basic residues" evidence="1">
    <location>
        <begin position="43"/>
        <end position="55"/>
    </location>
</feature>
<organism evidence="2 3">
    <name type="scientific">Sordaria brevicollis</name>
    <dbReference type="NCBI Taxonomy" id="83679"/>
    <lineage>
        <taxon>Eukaryota</taxon>
        <taxon>Fungi</taxon>
        <taxon>Dikarya</taxon>
        <taxon>Ascomycota</taxon>
        <taxon>Pezizomycotina</taxon>
        <taxon>Sordariomycetes</taxon>
        <taxon>Sordariomycetidae</taxon>
        <taxon>Sordariales</taxon>
        <taxon>Sordariaceae</taxon>
        <taxon>Sordaria</taxon>
    </lineage>
</organism>
<feature type="compositionally biased region" description="Polar residues" evidence="1">
    <location>
        <begin position="447"/>
        <end position="458"/>
    </location>
</feature>
<dbReference type="Proteomes" id="UP001281003">
    <property type="component" value="Unassembled WGS sequence"/>
</dbReference>
<evidence type="ECO:0000256" key="1">
    <source>
        <dbReference type="SAM" id="MobiDB-lite"/>
    </source>
</evidence>
<feature type="compositionally biased region" description="Polar residues" evidence="1">
    <location>
        <begin position="476"/>
        <end position="487"/>
    </location>
</feature>
<feature type="compositionally biased region" description="Polar residues" evidence="1">
    <location>
        <begin position="1"/>
        <end position="24"/>
    </location>
</feature>
<feature type="compositionally biased region" description="Low complexity" evidence="1">
    <location>
        <begin position="547"/>
        <end position="559"/>
    </location>
</feature>
<dbReference type="AlphaFoldDB" id="A0AAE0NVZ0"/>
<feature type="compositionally biased region" description="Low complexity" evidence="1">
    <location>
        <begin position="488"/>
        <end position="501"/>
    </location>
</feature>
<reference evidence="2" key="1">
    <citation type="journal article" date="2023" name="Mol. Phylogenet. Evol.">
        <title>Genome-scale phylogeny and comparative genomics of the fungal order Sordariales.</title>
        <authorList>
            <person name="Hensen N."/>
            <person name="Bonometti L."/>
            <person name="Westerberg I."/>
            <person name="Brannstrom I.O."/>
            <person name="Guillou S."/>
            <person name="Cros-Aarteil S."/>
            <person name="Calhoun S."/>
            <person name="Haridas S."/>
            <person name="Kuo A."/>
            <person name="Mondo S."/>
            <person name="Pangilinan J."/>
            <person name="Riley R."/>
            <person name="LaButti K."/>
            <person name="Andreopoulos B."/>
            <person name="Lipzen A."/>
            <person name="Chen C."/>
            <person name="Yan M."/>
            <person name="Daum C."/>
            <person name="Ng V."/>
            <person name="Clum A."/>
            <person name="Steindorff A."/>
            <person name="Ohm R.A."/>
            <person name="Martin F."/>
            <person name="Silar P."/>
            <person name="Natvig D.O."/>
            <person name="Lalanne C."/>
            <person name="Gautier V."/>
            <person name="Ament-Velasquez S.L."/>
            <person name="Kruys A."/>
            <person name="Hutchinson M.I."/>
            <person name="Powell A.J."/>
            <person name="Barry K."/>
            <person name="Miller A.N."/>
            <person name="Grigoriev I.V."/>
            <person name="Debuchy R."/>
            <person name="Gladieux P."/>
            <person name="Hiltunen Thoren M."/>
            <person name="Johannesson H."/>
        </authorList>
    </citation>
    <scope>NUCLEOTIDE SEQUENCE</scope>
    <source>
        <strain evidence="2">FGSC 1904</strain>
    </source>
</reference>
<protein>
    <submittedName>
        <fullName evidence="2">Uncharacterized protein</fullName>
    </submittedName>
</protein>
<keyword evidence="3" id="KW-1185">Reference proteome</keyword>
<accession>A0AAE0NVZ0</accession>
<feature type="compositionally biased region" description="Basic and acidic residues" evidence="1">
    <location>
        <begin position="435"/>
        <end position="446"/>
    </location>
</feature>
<evidence type="ECO:0000313" key="2">
    <source>
        <dbReference type="EMBL" id="KAK3388661.1"/>
    </source>
</evidence>
<sequence length="599" mass="65976">MSASSDTSGPLPSLRQQAPATASESDGPALNSPSAEASTSWPPRRRKRTIPRKRKVPVVYRPDEGSIYDIMHDNQGKSLYVLPVCWTDLHASLLGASFTEGAPIVTPVPEPIPGRWLDPSPLARQLTDQLHTLVRSEASMTRIFCKNMAMKNAMAIFFPDRLANPKMNAELDIYFGHRVFRKAVRIPCLWKTPNASSFATIPTLPNNSFCVPENPNDSFYAPNSPYEPQKPEIVQETPNMPILAYINKSQVAFIRQNLFRVVQTPDNVNAAVASLQALRSKHLIPADADQDPYLVAMMVSMAQARFYPDVPCSQKSDSQQSTRSSNGRPFLMGKPDFVDTKVTIIAHDEGMENSPRFLVYTATVTADYMERWLYPLKVPQPSKKAKKQISLDITMTPVPFWPILGLKERLARALGQDIVGPDVYSDAHPDHIGFWDDLVEPRRPDTSNDANNSTPRNESNSRKRRAERQGGREETQSSPAGSQNQAEGSQQSSQGYNSQGSATSSQSQRASGESITSDSDTSQREPLSEVYNSSFSEEDEDTEAGESDSTSGGSSETAGRTPTAGVPDRERERSAAAAVLSPNTKRRRTARSASAVEVR</sequence>
<evidence type="ECO:0000313" key="3">
    <source>
        <dbReference type="Proteomes" id="UP001281003"/>
    </source>
</evidence>
<feature type="compositionally biased region" description="Polar residues" evidence="1">
    <location>
        <begin position="31"/>
        <end position="41"/>
    </location>
</feature>
<name>A0AAE0NVZ0_SORBR</name>
<feature type="compositionally biased region" description="Acidic residues" evidence="1">
    <location>
        <begin position="536"/>
        <end position="546"/>
    </location>
</feature>
<feature type="region of interest" description="Disordered" evidence="1">
    <location>
        <begin position="310"/>
        <end position="334"/>
    </location>
</feature>
<comment type="caution">
    <text evidence="2">The sequence shown here is derived from an EMBL/GenBank/DDBJ whole genome shotgun (WGS) entry which is preliminary data.</text>
</comment>
<feature type="region of interest" description="Disordered" evidence="1">
    <location>
        <begin position="435"/>
        <end position="599"/>
    </location>
</feature>
<gene>
    <name evidence="2" type="ORF">B0T20DRAFT_457251</name>
</gene>
<dbReference type="EMBL" id="JAUTDP010000015">
    <property type="protein sequence ID" value="KAK3388661.1"/>
    <property type="molecule type" value="Genomic_DNA"/>
</dbReference>
<feature type="region of interest" description="Disordered" evidence="1">
    <location>
        <begin position="1"/>
        <end position="55"/>
    </location>
</feature>
<proteinExistence type="predicted"/>
<feature type="compositionally biased region" description="Polar residues" evidence="1">
    <location>
        <begin position="313"/>
        <end position="327"/>
    </location>
</feature>